<reference evidence="2 3" key="1">
    <citation type="submission" date="2015-12" db="EMBL/GenBank/DDBJ databases">
        <title>Dictyostelia acquired genes for synthesis and detection of signals that induce cell-type specialization by lateral gene transfer from prokaryotes.</title>
        <authorList>
            <person name="Gloeckner G."/>
            <person name="Schaap P."/>
        </authorList>
    </citation>
    <scope>NUCLEOTIDE SEQUENCE [LARGE SCALE GENOMIC DNA]</scope>
    <source>
        <strain evidence="2 3">TK</strain>
    </source>
</reference>
<feature type="compositionally biased region" description="Low complexity" evidence="1">
    <location>
        <begin position="638"/>
        <end position="653"/>
    </location>
</feature>
<feature type="region of interest" description="Disordered" evidence="1">
    <location>
        <begin position="441"/>
        <end position="550"/>
    </location>
</feature>
<feature type="compositionally biased region" description="Low complexity" evidence="1">
    <location>
        <begin position="610"/>
        <end position="621"/>
    </location>
</feature>
<name>A0A151Z312_TIELA</name>
<feature type="compositionally biased region" description="Low complexity" evidence="1">
    <location>
        <begin position="679"/>
        <end position="690"/>
    </location>
</feature>
<feature type="compositionally biased region" description="Low complexity" evidence="1">
    <location>
        <begin position="295"/>
        <end position="305"/>
    </location>
</feature>
<protein>
    <submittedName>
        <fullName evidence="2">Uncharacterized protein</fullName>
    </submittedName>
</protein>
<feature type="compositionally biased region" description="Polar residues" evidence="1">
    <location>
        <begin position="590"/>
        <end position="608"/>
    </location>
</feature>
<feature type="compositionally biased region" description="Low complexity" evidence="1">
    <location>
        <begin position="509"/>
        <end position="533"/>
    </location>
</feature>
<feature type="compositionally biased region" description="Polar residues" evidence="1">
    <location>
        <begin position="116"/>
        <end position="129"/>
    </location>
</feature>
<dbReference type="STRING" id="361077.A0A151Z312"/>
<dbReference type="EMBL" id="LODT01000051">
    <property type="protein sequence ID" value="KYQ88342.1"/>
    <property type="molecule type" value="Genomic_DNA"/>
</dbReference>
<keyword evidence="3" id="KW-1185">Reference proteome</keyword>
<feature type="compositionally biased region" description="Polar residues" evidence="1">
    <location>
        <begin position="441"/>
        <end position="469"/>
    </location>
</feature>
<comment type="caution">
    <text evidence="2">The sequence shown here is derived from an EMBL/GenBank/DDBJ whole genome shotgun (WGS) entry which is preliminary data.</text>
</comment>
<dbReference type="Proteomes" id="UP000076078">
    <property type="component" value="Unassembled WGS sequence"/>
</dbReference>
<dbReference type="AlphaFoldDB" id="A0A151Z312"/>
<sequence length="778" mass="84003">MYSKEKLQSLPRENLIKICKKNSIFYSSELDDSEIIANILKFYRRKSRFYAPPDEISKIMTKDGTDDNNGLFSDSATFISGDKPPLIPISAKMAKRRSVYLQQQESKDNDGDDVSLQDSNSNNVQSLSIDESKYKNTGSLISDPEKRSIIKGIVNNNLLLSSSFSNSVNNPFTNSTLAQSLRNSVTPSVFTKSNSNNNLFDSVSSKPPLSQTFTSANLLESISASTKNGRLSLLPEKPTPTPTPTPILEPLPSTINSAVDIMSKSISGSPITPQQLASTPSLLNLESALQGMQFSSPSQMSPSKSLKPKEDSEDIKMDDITISEISTTTDSNPTKPVEHVKAIDPREAKKQQKKRLSIIKLKEIANQKKQSGLSESKYQETSRPTPKINSHAQSQRKLNNTLKPDFNKIHNEQFSKMESIADYENKKKDMWAKLGFNNMPNFPTSNTTENGAKTESTGTGGSLLSNWLSNVGAGASTTTNTSSKTPTKSKPPIPSATTTSVPPKSPGKTNSLTNPTPISTSTTSIPPKSPGKSMTLVPPKSPKNVNSTSSVTTPIVATSTVTLLPPKPPLPSTAKSLDSTTSLSSTMTTQKPQSTISKPTTTTVNKLSATLKQKPTTTITKPEPKTEPSKKPPLPNIFSTKPASTSSLSSTLKPSTFTSNTVGTKTKTTLAVSKNTTTTEPLTNITNTPPKEQPTEKFNLLPTSKETETLPSSTVPRINSNGKVSNLKKRKSIKTIGTTISGIEKRAASVKKASATIKEKSILQRRIESTIGTSTALK</sequence>
<feature type="region of interest" description="Disordered" evidence="1">
    <location>
        <begin position="367"/>
        <end position="401"/>
    </location>
</feature>
<feature type="region of interest" description="Disordered" evidence="1">
    <location>
        <begin position="98"/>
        <end position="129"/>
    </location>
</feature>
<gene>
    <name evidence="2" type="ORF">DLAC_11041</name>
</gene>
<feature type="region of interest" description="Disordered" evidence="1">
    <location>
        <begin position="293"/>
        <end position="315"/>
    </location>
</feature>
<feature type="compositionally biased region" description="Pro residues" evidence="1">
    <location>
        <begin position="237"/>
        <end position="249"/>
    </location>
</feature>
<dbReference type="InParanoid" id="A0A151Z312"/>
<evidence type="ECO:0000313" key="3">
    <source>
        <dbReference type="Proteomes" id="UP000076078"/>
    </source>
</evidence>
<feature type="compositionally biased region" description="Low complexity" evidence="1">
    <location>
        <begin position="476"/>
        <end position="488"/>
    </location>
</feature>
<dbReference type="OrthoDB" id="21523at2759"/>
<feature type="region of interest" description="Disordered" evidence="1">
    <location>
        <begin position="562"/>
        <end position="653"/>
    </location>
</feature>
<feature type="compositionally biased region" description="Polar residues" evidence="1">
    <location>
        <begin position="701"/>
        <end position="724"/>
    </location>
</feature>
<evidence type="ECO:0000256" key="1">
    <source>
        <dbReference type="SAM" id="MobiDB-lite"/>
    </source>
</evidence>
<accession>A0A151Z312</accession>
<feature type="region of interest" description="Disordered" evidence="1">
    <location>
        <begin position="679"/>
        <end position="726"/>
    </location>
</feature>
<feature type="region of interest" description="Disordered" evidence="1">
    <location>
        <begin position="230"/>
        <end position="251"/>
    </location>
</feature>
<feature type="compositionally biased region" description="Low complexity" evidence="1">
    <location>
        <begin position="572"/>
        <end position="589"/>
    </location>
</feature>
<organism evidence="2 3">
    <name type="scientific">Tieghemostelium lacteum</name>
    <name type="common">Slime mold</name>
    <name type="synonym">Dictyostelium lacteum</name>
    <dbReference type="NCBI Taxonomy" id="361077"/>
    <lineage>
        <taxon>Eukaryota</taxon>
        <taxon>Amoebozoa</taxon>
        <taxon>Evosea</taxon>
        <taxon>Eumycetozoa</taxon>
        <taxon>Dictyostelia</taxon>
        <taxon>Dictyosteliales</taxon>
        <taxon>Raperosteliaceae</taxon>
        <taxon>Tieghemostelium</taxon>
    </lineage>
</organism>
<dbReference type="OMA" id="ATHIIPT"/>
<dbReference type="FunCoup" id="A0A151Z312">
    <property type="interactions" value="259"/>
</dbReference>
<proteinExistence type="predicted"/>
<evidence type="ECO:0000313" key="2">
    <source>
        <dbReference type="EMBL" id="KYQ88342.1"/>
    </source>
</evidence>